<keyword evidence="3" id="KW-0862">Zinc</keyword>
<evidence type="ECO:0000256" key="4">
    <source>
        <dbReference type="SAM" id="MobiDB-lite"/>
    </source>
</evidence>
<evidence type="ECO:0000256" key="2">
    <source>
        <dbReference type="ARBA" id="ARBA00022771"/>
    </source>
</evidence>
<gene>
    <name evidence="6" type="ORF">Fcan01_24013</name>
</gene>
<keyword evidence="7" id="KW-1185">Reference proteome</keyword>
<dbReference type="Pfam" id="PF04500">
    <property type="entry name" value="FLYWCH"/>
    <property type="match status" value="1"/>
</dbReference>
<evidence type="ECO:0000259" key="5">
    <source>
        <dbReference type="Pfam" id="PF04500"/>
    </source>
</evidence>
<evidence type="ECO:0000256" key="3">
    <source>
        <dbReference type="ARBA" id="ARBA00022833"/>
    </source>
</evidence>
<feature type="region of interest" description="Disordered" evidence="4">
    <location>
        <begin position="80"/>
        <end position="128"/>
    </location>
</feature>
<name>A0A226D8E3_FOLCA</name>
<comment type="caution">
    <text evidence="6">The sequence shown here is derived from an EMBL/GenBank/DDBJ whole genome shotgun (WGS) entry which is preliminary data.</text>
</comment>
<evidence type="ECO:0000313" key="6">
    <source>
        <dbReference type="EMBL" id="OXA41148.1"/>
    </source>
</evidence>
<evidence type="ECO:0000313" key="7">
    <source>
        <dbReference type="Proteomes" id="UP000198287"/>
    </source>
</evidence>
<dbReference type="Gene3D" id="2.20.25.240">
    <property type="match status" value="1"/>
</dbReference>
<organism evidence="6 7">
    <name type="scientific">Folsomia candida</name>
    <name type="common">Springtail</name>
    <dbReference type="NCBI Taxonomy" id="158441"/>
    <lineage>
        <taxon>Eukaryota</taxon>
        <taxon>Metazoa</taxon>
        <taxon>Ecdysozoa</taxon>
        <taxon>Arthropoda</taxon>
        <taxon>Hexapoda</taxon>
        <taxon>Collembola</taxon>
        <taxon>Entomobryomorpha</taxon>
        <taxon>Isotomoidea</taxon>
        <taxon>Isotomidae</taxon>
        <taxon>Proisotominae</taxon>
        <taxon>Folsomia</taxon>
    </lineage>
</organism>
<dbReference type="EMBL" id="LNIX01000030">
    <property type="protein sequence ID" value="OXA41148.1"/>
    <property type="molecule type" value="Genomic_DNA"/>
</dbReference>
<evidence type="ECO:0000256" key="1">
    <source>
        <dbReference type="ARBA" id="ARBA00022723"/>
    </source>
</evidence>
<accession>A0A226D8E3</accession>
<sequence>MPSCVFCTEASVPTTATTTTMDAFPFLCAQLEVQPRDSSPAALCSTCHSAWEEVTLLYANVQGLLNLVGKRVTDIKERVKDSNYSPKGKRPRRNVSAPGPEVMMNWWYPASPRGPTNNTDPHDDDSNDIKMESIEIDDGLDAAADLDFEDVEIIPDNEDHDDDSNTDDELTPTPNRARKSRKKLSNPQTSLPQSHGEIQILTSRKDRPLLSLDGNLFQLDRKASTKIFWRCAQFQKYKCKCRLHTSVNLSQPALLLQVGDHNHEPKSAACEVKKVMTKILQAASSSSIPAEQLIANEMQQMPDRSLGHMPKPQSIKRSIRRVRAVEKRASLLEEAT</sequence>
<protein>
    <recommendedName>
        <fullName evidence="5">FLYWCH-type domain-containing protein</fullName>
    </recommendedName>
</protein>
<keyword evidence="2" id="KW-0863">Zinc-finger</keyword>
<dbReference type="AlphaFoldDB" id="A0A226D8E3"/>
<reference evidence="6 7" key="1">
    <citation type="submission" date="2015-12" db="EMBL/GenBank/DDBJ databases">
        <title>The genome of Folsomia candida.</title>
        <authorList>
            <person name="Faddeeva A."/>
            <person name="Derks M.F."/>
            <person name="Anvar Y."/>
            <person name="Smit S."/>
            <person name="Van Straalen N."/>
            <person name="Roelofs D."/>
        </authorList>
    </citation>
    <scope>NUCLEOTIDE SEQUENCE [LARGE SCALE GENOMIC DNA]</scope>
    <source>
        <strain evidence="6 7">VU population</strain>
        <tissue evidence="6">Whole body</tissue>
    </source>
</reference>
<dbReference type="GO" id="GO:0008270">
    <property type="term" value="F:zinc ion binding"/>
    <property type="evidence" value="ECO:0007669"/>
    <property type="project" value="UniProtKB-KW"/>
</dbReference>
<dbReference type="OrthoDB" id="10064469at2759"/>
<feature type="domain" description="FLYWCH-type" evidence="5">
    <location>
        <begin position="201"/>
        <end position="263"/>
    </location>
</feature>
<feature type="compositionally biased region" description="Acidic residues" evidence="4">
    <location>
        <begin position="155"/>
        <end position="170"/>
    </location>
</feature>
<dbReference type="Proteomes" id="UP000198287">
    <property type="component" value="Unassembled WGS sequence"/>
</dbReference>
<dbReference type="InterPro" id="IPR007588">
    <property type="entry name" value="Znf_FLYWCH"/>
</dbReference>
<feature type="region of interest" description="Disordered" evidence="4">
    <location>
        <begin position="155"/>
        <end position="195"/>
    </location>
</feature>
<keyword evidence="1" id="KW-0479">Metal-binding</keyword>
<proteinExistence type="predicted"/>